<evidence type="ECO:0000313" key="1">
    <source>
        <dbReference type="EMBL" id="MBO2029425.1"/>
    </source>
</evidence>
<dbReference type="AlphaFoldDB" id="A0A939SUM4"/>
<gene>
    <name evidence="1" type="ORF">J4734_18295</name>
</gene>
<dbReference type="EMBL" id="JAGETO010000075">
    <property type="protein sequence ID" value="MBO2029425.1"/>
    <property type="molecule type" value="Genomic_DNA"/>
</dbReference>
<protein>
    <submittedName>
        <fullName evidence="1">Uncharacterized protein</fullName>
    </submittedName>
</protein>
<comment type="caution">
    <text evidence="1">The sequence shown here is derived from an EMBL/GenBank/DDBJ whole genome shotgun (WGS) entry which is preliminary data.</text>
</comment>
<evidence type="ECO:0000313" key="2">
    <source>
        <dbReference type="Proteomes" id="UP000664620"/>
    </source>
</evidence>
<reference evidence="1" key="1">
    <citation type="submission" date="2021-03" db="EMBL/GenBank/DDBJ databases">
        <title>Molecular epidemiology and mechanisms of colistin and carbapenem resistance in Enterobacteriaceae from clinical isolates, the environment and porcine samples in Pretoria, South Africa.</title>
        <authorList>
            <person name="Bogoshi D."/>
            <person name="Mbelle N.M."/>
            <person name="Naidoo V."/>
            <person name="Osei Sekyere J."/>
        </authorList>
    </citation>
    <scope>NUCLEOTIDE SEQUENCE</scope>
    <source>
        <strain evidence="1">C034</strain>
    </source>
</reference>
<name>A0A939SUM4_KLEPN</name>
<proteinExistence type="predicted"/>
<accession>A0A939SUM4</accession>
<sequence>MVSPCQLKSAGLKVPACTSIDRPPVGAIKAYRHVSDNDYHFNPSAAGVLPHLVLYKHRPSPGDYQGVQIELNVLIYNILF</sequence>
<organism evidence="1 2">
    <name type="scientific">Klebsiella pneumoniae</name>
    <dbReference type="NCBI Taxonomy" id="573"/>
    <lineage>
        <taxon>Bacteria</taxon>
        <taxon>Pseudomonadati</taxon>
        <taxon>Pseudomonadota</taxon>
        <taxon>Gammaproteobacteria</taxon>
        <taxon>Enterobacterales</taxon>
        <taxon>Enterobacteriaceae</taxon>
        <taxon>Klebsiella/Raoultella group</taxon>
        <taxon>Klebsiella</taxon>
        <taxon>Klebsiella pneumoniae complex</taxon>
    </lineage>
</organism>
<dbReference type="Proteomes" id="UP000664620">
    <property type="component" value="Unassembled WGS sequence"/>
</dbReference>